<keyword evidence="2" id="KW-1185">Reference proteome</keyword>
<proteinExistence type="predicted"/>
<dbReference type="PROSITE" id="PS51197">
    <property type="entry name" value="HTH_RRF2_2"/>
    <property type="match status" value="1"/>
</dbReference>
<dbReference type="Pfam" id="PF02082">
    <property type="entry name" value="Rrf2"/>
    <property type="match status" value="1"/>
</dbReference>
<accession>A0ABY3PD42</accession>
<protein>
    <submittedName>
        <fullName evidence="1">Rrf2 family transcriptional regulator</fullName>
    </submittedName>
</protein>
<dbReference type="SUPFAM" id="SSF46785">
    <property type="entry name" value="Winged helix' DNA-binding domain"/>
    <property type="match status" value="1"/>
</dbReference>
<dbReference type="RefSeq" id="WP_229292745.1">
    <property type="nucleotide sequence ID" value="NZ_CP086654.1"/>
</dbReference>
<dbReference type="InterPro" id="IPR036388">
    <property type="entry name" value="WH-like_DNA-bd_sf"/>
</dbReference>
<gene>
    <name evidence="1" type="ORF">LN051_00830</name>
</gene>
<evidence type="ECO:0000313" key="2">
    <source>
        <dbReference type="Proteomes" id="UP001197626"/>
    </source>
</evidence>
<dbReference type="Gene3D" id="1.10.10.10">
    <property type="entry name" value="Winged helix-like DNA-binding domain superfamily/Winged helix DNA-binding domain"/>
    <property type="match status" value="1"/>
</dbReference>
<sequence>MNLEFNIAIHVMCFLVKHSEERWSSKALADSVCIHPVQIRRVTAKLIELGYIEGHRGKQGGYQANQQTAHVPLTALYDVFIPQHMTDYRVLTGGIENTCLISRQIGTTMHAFYETERERAKTVYEGQTIQMILEKLLKESK</sequence>
<reference evidence="1 2" key="1">
    <citation type="journal article" date="2022" name="Pathogens">
        <title>Staphylococcus ratti sp. nov. Isolated from a Lab Rat.</title>
        <authorList>
            <person name="Kovarovic V."/>
            <person name="Sedlacek I."/>
            <person name="Petras P."/>
            <person name="Kralova S."/>
            <person name="Maslanova I."/>
            <person name="Svec P."/>
            <person name="Neumann-Schaal M."/>
            <person name="Botka T."/>
            <person name="Gelbicova T."/>
            <person name="Stankova E."/>
            <person name="Doskar J."/>
            <person name="Pantucek R."/>
        </authorList>
    </citation>
    <scope>NUCLEOTIDE SEQUENCE [LARGE SCALE GENOMIC DNA]</scope>
    <source>
        <strain evidence="1 2">CCM 9025</strain>
    </source>
</reference>
<dbReference type="InterPro" id="IPR000944">
    <property type="entry name" value="Tscrpt_reg_Rrf2"/>
</dbReference>
<name>A0ABY3PD42_9STAP</name>
<dbReference type="InterPro" id="IPR036390">
    <property type="entry name" value="WH_DNA-bd_sf"/>
</dbReference>
<dbReference type="EMBL" id="CP086654">
    <property type="protein sequence ID" value="UEX90249.1"/>
    <property type="molecule type" value="Genomic_DNA"/>
</dbReference>
<organism evidence="1 2">
    <name type="scientific">Staphylococcus ratti</name>
    <dbReference type="NCBI Taxonomy" id="2892440"/>
    <lineage>
        <taxon>Bacteria</taxon>
        <taxon>Bacillati</taxon>
        <taxon>Bacillota</taxon>
        <taxon>Bacilli</taxon>
        <taxon>Bacillales</taxon>
        <taxon>Staphylococcaceae</taxon>
        <taxon>Staphylococcus</taxon>
    </lineage>
</organism>
<dbReference type="PANTHER" id="PTHR33221:SF15">
    <property type="entry name" value="HTH-TYPE TRANSCRIPTIONAL REGULATOR YWGB-RELATED"/>
    <property type="match status" value="1"/>
</dbReference>
<dbReference type="Proteomes" id="UP001197626">
    <property type="component" value="Chromosome"/>
</dbReference>
<dbReference type="NCBIfam" id="NF041852">
    <property type="entry name" value="trans_reg_HypR"/>
    <property type="match status" value="1"/>
</dbReference>
<dbReference type="PANTHER" id="PTHR33221">
    <property type="entry name" value="WINGED HELIX-TURN-HELIX TRANSCRIPTIONAL REGULATOR, RRF2 FAMILY"/>
    <property type="match status" value="1"/>
</dbReference>
<evidence type="ECO:0000313" key="1">
    <source>
        <dbReference type="EMBL" id="UEX90249.1"/>
    </source>
</evidence>